<gene>
    <name evidence="2" type="ORF">K8U80_05350</name>
</gene>
<dbReference type="CDD" id="cd07437">
    <property type="entry name" value="PHP_HisPPase_Ycdx_like"/>
    <property type="match status" value="1"/>
</dbReference>
<dbReference type="SUPFAM" id="SSF89550">
    <property type="entry name" value="PHP domain-like"/>
    <property type="match status" value="1"/>
</dbReference>
<dbReference type="InterPro" id="IPR003141">
    <property type="entry name" value="Pol/His_phosphatase_N"/>
</dbReference>
<dbReference type="InterPro" id="IPR004013">
    <property type="entry name" value="PHP_dom"/>
</dbReference>
<dbReference type="SMART" id="SM00481">
    <property type="entry name" value="POLIIIAc"/>
    <property type="match status" value="1"/>
</dbReference>
<evidence type="ECO:0000313" key="2">
    <source>
        <dbReference type="EMBL" id="HJG30805.1"/>
    </source>
</evidence>
<dbReference type="PANTHER" id="PTHR36928:SF1">
    <property type="entry name" value="PHOSPHATASE YCDX-RELATED"/>
    <property type="match status" value="1"/>
</dbReference>
<reference evidence="2" key="2">
    <citation type="submission" date="2021-09" db="EMBL/GenBank/DDBJ databases">
        <authorList>
            <person name="Gilroy R."/>
        </authorList>
    </citation>
    <scope>NUCLEOTIDE SEQUENCE</scope>
    <source>
        <strain evidence="2">ChiGjej2B2-7701</strain>
    </source>
</reference>
<dbReference type="PANTHER" id="PTHR36928">
    <property type="entry name" value="PHOSPHATASE YCDX-RELATED"/>
    <property type="match status" value="1"/>
</dbReference>
<dbReference type="Proteomes" id="UP000746751">
    <property type="component" value="Unassembled WGS sequence"/>
</dbReference>
<protein>
    <submittedName>
        <fullName evidence="2">Phosphatase</fullName>
    </submittedName>
</protein>
<dbReference type="Pfam" id="PF02811">
    <property type="entry name" value="PHP"/>
    <property type="match status" value="1"/>
</dbReference>
<dbReference type="GO" id="GO:0005829">
    <property type="term" value="C:cytosol"/>
    <property type="evidence" value="ECO:0007669"/>
    <property type="project" value="TreeGrafter"/>
</dbReference>
<feature type="domain" description="Polymerase/histidinol phosphatase N-terminal" evidence="1">
    <location>
        <begin position="7"/>
        <end position="85"/>
    </location>
</feature>
<sequence>MSYHIACDIHTHTIFSRHAYSTIGENVAVCRERGMELLGSSDHFSSMLFPDQHLRNFQYFLNQGCWPRVWDGVVVLRGLEVDIVSLDGDLFGQDIDVPNTIVGRPYASDGSLFDRVTSGVDYLIASVHNGDFTKGAPIARTTNMYVKALENPQVFVLGHTGRSGVPFDYDEVLTVAKEKNKLIEINERSLEIDSRGWFHSVCSRIAQRCAEMGVGIIVSSDAHLAPAIGQFQHAQDMLEGIGFPQELIMNRDRRTLLDALERAGICNLCELADLADYE</sequence>
<organism evidence="2 3">
    <name type="scientific">Collinsella ihumii</name>
    <dbReference type="NCBI Taxonomy" id="1720204"/>
    <lineage>
        <taxon>Bacteria</taxon>
        <taxon>Bacillati</taxon>
        <taxon>Actinomycetota</taxon>
        <taxon>Coriobacteriia</taxon>
        <taxon>Coriobacteriales</taxon>
        <taxon>Coriobacteriaceae</taxon>
        <taxon>Collinsella</taxon>
    </lineage>
</organism>
<dbReference type="GO" id="GO:0042578">
    <property type="term" value="F:phosphoric ester hydrolase activity"/>
    <property type="evidence" value="ECO:0007669"/>
    <property type="project" value="TreeGrafter"/>
</dbReference>
<evidence type="ECO:0000259" key="1">
    <source>
        <dbReference type="SMART" id="SM00481"/>
    </source>
</evidence>
<dbReference type="GO" id="GO:0008270">
    <property type="term" value="F:zinc ion binding"/>
    <property type="evidence" value="ECO:0007669"/>
    <property type="project" value="TreeGrafter"/>
</dbReference>
<dbReference type="InterPro" id="IPR050243">
    <property type="entry name" value="PHP_phosphatase"/>
</dbReference>
<reference evidence="2" key="1">
    <citation type="journal article" date="2021" name="PeerJ">
        <title>Extensive microbial diversity within the chicken gut microbiome revealed by metagenomics and culture.</title>
        <authorList>
            <person name="Gilroy R."/>
            <person name="Ravi A."/>
            <person name="Getino M."/>
            <person name="Pursley I."/>
            <person name="Horton D.L."/>
            <person name="Alikhan N.F."/>
            <person name="Baker D."/>
            <person name="Gharbi K."/>
            <person name="Hall N."/>
            <person name="Watson M."/>
            <person name="Adriaenssens E.M."/>
            <person name="Foster-Nyarko E."/>
            <person name="Jarju S."/>
            <person name="Secka A."/>
            <person name="Antonio M."/>
            <person name="Oren A."/>
            <person name="Chaudhuri R.R."/>
            <person name="La Ragione R."/>
            <person name="Hildebrand F."/>
            <person name="Pallen M.J."/>
        </authorList>
    </citation>
    <scope>NUCLEOTIDE SEQUENCE</scope>
    <source>
        <strain evidence="2">ChiGjej2B2-7701</strain>
    </source>
</reference>
<dbReference type="Gene3D" id="3.20.20.140">
    <property type="entry name" value="Metal-dependent hydrolases"/>
    <property type="match status" value="1"/>
</dbReference>
<dbReference type="AlphaFoldDB" id="A0A921LRA5"/>
<name>A0A921LRA5_9ACTN</name>
<proteinExistence type="predicted"/>
<dbReference type="EMBL" id="DYVF01000037">
    <property type="protein sequence ID" value="HJG30805.1"/>
    <property type="molecule type" value="Genomic_DNA"/>
</dbReference>
<accession>A0A921LRA5</accession>
<comment type="caution">
    <text evidence="2">The sequence shown here is derived from an EMBL/GenBank/DDBJ whole genome shotgun (WGS) entry which is preliminary data.</text>
</comment>
<dbReference type="InterPro" id="IPR016195">
    <property type="entry name" value="Pol/histidinol_Pase-like"/>
</dbReference>
<evidence type="ECO:0000313" key="3">
    <source>
        <dbReference type="Proteomes" id="UP000746751"/>
    </source>
</evidence>